<sequence length="375" mass="43093">MLTCCHGSSLSLYNDDVVYQIDEVEYNDDVKAFHKKVTQIFHRLSVVKSSDLLSVSWISKLLDGFLLCQEKFRVLLENNESFLSEQDLKRLVSDYFERSMKSLDVCNAIRDGIEEMMQWRNQLEIVYCALNDQKTLGEAQFRRAKRALNDLEIKMIGGKESSVNVAKINCSFNMKLCRQESESLQHSNSFVWSVSKSWSAWKQVQAIGNNIVVPKISEIIATNGLVLPIYTMSHVLHFVMWALVAAIPCQGRRAQSRFIFPKNFTWGFCMFKLQRRILDEYKKQDRKNTCGLLKEILGVEMAHDILCLSLVAEPRPPRRLKFFGDSGFERWTLCVFVISLTGLVGFTPMNTSSDYVCNIRRLGSEPHDGVHYQAP</sequence>
<organism evidence="6 7">
    <name type="scientific">Artemisia annua</name>
    <name type="common">Sweet wormwood</name>
    <dbReference type="NCBI Taxonomy" id="35608"/>
    <lineage>
        <taxon>Eukaryota</taxon>
        <taxon>Viridiplantae</taxon>
        <taxon>Streptophyta</taxon>
        <taxon>Embryophyta</taxon>
        <taxon>Tracheophyta</taxon>
        <taxon>Spermatophyta</taxon>
        <taxon>Magnoliopsida</taxon>
        <taxon>eudicotyledons</taxon>
        <taxon>Gunneridae</taxon>
        <taxon>Pentapetalae</taxon>
        <taxon>asterids</taxon>
        <taxon>campanulids</taxon>
        <taxon>Asterales</taxon>
        <taxon>Asteraceae</taxon>
        <taxon>Asteroideae</taxon>
        <taxon>Anthemideae</taxon>
        <taxon>Artemisiinae</taxon>
        <taxon>Artemisia</taxon>
    </lineage>
</organism>
<accession>A0A2U1NJU5</accession>
<keyword evidence="4" id="KW-0472">Membrane</keyword>
<dbReference type="OrthoDB" id="1878996at2759"/>
<dbReference type="GO" id="GO:0016020">
    <property type="term" value="C:membrane"/>
    <property type="evidence" value="ECO:0007669"/>
    <property type="project" value="UniProtKB-SubCell"/>
</dbReference>
<comment type="similarity">
    <text evidence="5">Belongs to the ROH1 family.</text>
</comment>
<comment type="subcellular location">
    <subcellularLocation>
        <location evidence="1">Membrane</location>
        <topology evidence="1">Single-pass membrane protein</topology>
    </subcellularLocation>
</comment>
<reference evidence="6 7" key="1">
    <citation type="journal article" date="2018" name="Mol. Plant">
        <title>The genome of Artemisia annua provides insight into the evolution of Asteraceae family and artemisinin biosynthesis.</title>
        <authorList>
            <person name="Shen Q."/>
            <person name="Zhang L."/>
            <person name="Liao Z."/>
            <person name="Wang S."/>
            <person name="Yan T."/>
            <person name="Shi P."/>
            <person name="Liu M."/>
            <person name="Fu X."/>
            <person name="Pan Q."/>
            <person name="Wang Y."/>
            <person name="Lv Z."/>
            <person name="Lu X."/>
            <person name="Zhang F."/>
            <person name="Jiang W."/>
            <person name="Ma Y."/>
            <person name="Chen M."/>
            <person name="Hao X."/>
            <person name="Li L."/>
            <person name="Tang Y."/>
            <person name="Lv G."/>
            <person name="Zhou Y."/>
            <person name="Sun X."/>
            <person name="Brodelius P.E."/>
            <person name="Rose J.K.C."/>
            <person name="Tang K."/>
        </authorList>
    </citation>
    <scope>NUCLEOTIDE SEQUENCE [LARGE SCALE GENOMIC DNA]</scope>
    <source>
        <strain evidence="7">cv. Huhao1</strain>
        <tissue evidence="6">Leaf</tissue>
    </source>
</reference>
<evidence type="ECO:0000256" key="4">
    <source>
        <dbReference type="ARBA" id="ARBA00023136"/>
    </source>
</evidence>
<evidence type="ECO:0000256" key="2">
    <source>
        <dbReference type="ARBA" id="ARBA00022692"/>
    </source>
</evidence>
<dbReference type="AlphaFoldDB" id="A0A2U1NJU5"/>
<evidence type="ECO:0000313" key="7">
    <source>
        <dbReference type="Proteomes" id="UP000245207"/>
    </source>
</evidence>
<dbReference type="InterPro" id="IPR008511">
    <property type="entry name" value="ROH1-like"/>
</dbReference>
<dbReference type="STRING" id="35608.A0A2U1NJU5"/>
<evidence type="ECO:0000256" key="1">
    <source>
        <dbReference type="ARBA" id="ARBA00004167"/>
    </source>
</evidence>
<dbReference type="Pfam" id="PF05633">
    <property type="entry name" value="ROH1-like"/>
    <property type="match status" value="1"/>
</dbReference>
<gene>
    <name evidence="6" type="ORF">CTI12_AA186290</name>
</gene>
<evidence type="ECO:0000313" key="6">
    <source>
        <dbReference type="EMBL" id="PWA73775.1"/>
    </source>
</evidence>
<protein>
    <submittedName>
        <fullName evidence="6">Uncharacterized protein</fullName>
    </submittedName>
</protein>
<name>A0A2U1NJU5_ARTAN</name>
<keyword evidence="3" id="KW-1133">Transmembrane helix</keyword>
<evidence type="ECO:0000256" key="3">
    <source>
        <dbReference type="ARBA" id="ARBA00022989"/>
    </source>
</evidence>
<evidence type="ECO:0000256" key="5">
    <source>
        <dbReference type="ARBA" id="ARBA00035114"/>
    </source>
</evidence>
<dbReference type="PANTHER" id="PTHR31509">
    <property type="entry name" value="BPS1-LIKE PROTEIN"/>
    <property type="match status" value="1"/>
</dbReference>
<proteinExistence type="inferred from homology"/>
<comment type="caution">
    <text evidence="6">The sequence shown here is derived from an EMBL/GenBank/DDBJ whole genome shotgun (WGS) entry which is preliminary data.</text>
</comment>
<dbReference type="Proteomes" id="UP000245207">
    <property type="component" value="Unassembled WGS sequence"/>
</dbReference>
<keyword evidence="7" id="KW-1185">Reference proteome</keyword>
<keyword evidence="2" id="KW-0812">Transmembrane</keyword>
<dbReference type="EMBL" id="PKPP01002677">
    <property type="protein sequence ID" value="PWA73775.1"/>
    <property type="molecule type" value="Genomic_DNA"/>
</dbReference>